<comment type="cofactor">
    <cofactor evidence="1">
        <name>Mg(2+)</name>
        <dbReference type="ChEBI" id="CHEBI:18420"/>
    </cofactor>
</comment>
<evidence type="ECO:0000256" key="3">
    <source>
        <dbReference type="ARBA" id="ARBA00022741"/>
    </source>
</evidence>
<dbReference type="InterPro" id="IPR000999">
    <property type="entry name" value="RNase_III_dom"/>
</dbReference>
<dbReference type="Gene3D" id="1.10.1520.10">
    <property type="entry name" value="Ribonuclease III domain"/>
    <property type="match status" value="2"/>
</dbReference>
<dbReference type="SUPFAM" id="SSF52540">
    <property type="entry name" value="P-loop containing nucleoside triphosphate hydrolases"/>
    <property type="match status" value="1"/>
</dbReference>
<dbReference type="InterPro" id="IPR027417">
    <property type="entry name" value="P-loop_NTPase"/>
</dbReference>
<organism evidence="11 12">
    <name type="scientific">Heliocybe sulcata</name>
    <dbReference type="NCBI Taxonomy" id="5364"/>
    <lineage>
        <taxon>Eukaryota</taxon>
        <taxon>Fungi</taxon>
        <taxon>Dikarya</taxon>
        <taxon>Basidiomycota</taxon>
        <taxon>Agaricomycotina</taxon>
        <taxon>Agaricomycetes</taxon>
        <taxon>Gloeophyllales</taxon>
        <taxon>Gloeophyllaceae</taxon>
        <taxon>Heliocybe</taxon>
    </lineage>
</organism>
<evidence type="ECO:0000259" key="10">
    <source>
        <dbReference type="PROSITE" id="PS50821"/>
    </source>
</evidence>
<feature type="domain" description="RNase III" evidence="9">
    <location>
        <begin position="711"/>
        <end position="895"/>
    </location>
</feature>
<gene>
    <name evidence="11" type="ORF">OE88DRAFT_1710110</name>
</gene>
<evidence type="ECO:0000256" key="2">
    <source>
        <dbReference type="ARBA" id="ARBA00022737"/>
    </source>
</evidence>
<dbReference type="Pfam" id="PF00271">
    <property type="entry name" value="Helicase_C"/>
    <property type="match status" value="1"/>
</dbReference>
<protein>
    <submittedName>
        <fullName evidence="11">Ribonuclease III</fullName>
    </submittedName>
</protein>
<dbReference type="CDD" id="cd00593">
    <property type="entry name" value="RIBOc"/>
    <property type="match status" value="2"/>
</dbReference>
<comment type="similarity">
    <text evidence="7">Belongs to the helicase family. Dicer subfamily.</text>
</comment>
<dbReference type="AlphaFoldDB" id="A0A5C3NEF0"/>
<evidence type="ECO:0000259" key="9">
    <source>
        <dbReference type="PROSITE" id="PS50142"/>
    </source>
</evidence>
<proteinExistence type="inferred from homology"/>
<keyword evidence="3" id="KW-0547">Nucleotide-binding</keyword>
<dbReference type="PROSITE" id="PS50142">
    <property type="entry name" value="RNASE_3_2"/>
    <property type="match status" value="2"/>
</dbReference>
<dbReference type="InterPro" id="IPR038248">
    <property type="entry name" value="Dicer_dimer_sf"/>
</dbReference>
<evidence type="ECO:0000256" key="4">
    <source>
        <dbReference type="ARBA" id="ARBA00022801"/>
    </source>
</evidence>
<evidence type="ECO:0000256" key="5">
    <source>
        <dbReference type="ARBA" id="ARBA00022806"/>
    </source>
</evidence>
<evidence type="ECO:0000313" key="12">
    <source>
        <dbReference type="Proteomes" id="UP000305948"/>
    </source>
</evidence>
<evidence type="ECO:0000256" key="8">
    <source>
        <dbReference type="SAM" id="MobiDB-lite"/>
    </source>
</evidence>
<dbReference type="GO" id="GO:0004386">
    <property type="term" value="F:helicase activity"/>
    <property type="evidence" value="ECO:0007669"/>
    <property type="project" value="UniProtKB-KW"/>
</dbReference>
<evidence type="ECO:0000313" key="11">
    <source>
        <dbReference type="EMBL" id="TFK55753.1"/>
    </source>
</evidence>
<dbReference type="GO" id="GO:0005524">
    <property type="term" value="F:ATP binding"/>
    <property type="evidence" value="ECO:0007669"/>
    <property type="project" value="UniProtKB-KW"/>
</dbReference>
<evidence type="ECO:0000256" key="7">
    <source>
        <dbReference type="ARBA" id="ARBA00035116"/>
    </source>
</evidence>
<accession>A0A5C3NEF0</accession>
<dbReference type="PANTHER" id="PTHR14950">
    <property type="entry name" value="DICER-RELATED"/>
    <property type="match status" value="1"/>
</dbReference>
<feature type="region of interest" description="Disordered" evidence="8">
    <location>
        <begin position="816"/>
        <end position="868"/>
    </location>
</feature>
<dbReference type="PROSITE" id="PS00517">
    <property type="entry name" value="RNASE_3_1"/>
    <property type="match status" value="1"/>
</dbReference>
<dbReference type="InterPro" id="IPR003100">
    <property type="entry name" value="PAZ_dom"/>
</dbReference>
<sequence length="1248" mass="140387">MVILYEFSPPSEEATLLKRVLAIQPPVASLSSWPRYARDILHAAGSCGSDLVWRYACADEIAQDSLGQSHLAARPIDDELFRQIVRDWHYTSPNLDALSSEKNVSDKFAKLVQILRAFEAQGTQFRVIVFVQHRITAAVLVDLIRMVKDLSTFIRPQALISHDQEEQQNIMRDFAEGRYNLLLATKSMEDLDIPKVDVVIRFDLFESQVSYAYSRACLRGPDPHLIHLVENGNDVHRRILSDVSPSTIAVKTWMFRMSSQEGAIPPSTIHESTDPYRSDDEDAGCMGPCITDPCTSGRIYHRDATAVLLRFLARSGSSHEENSTIFHYRRMDGSESNKAEYVCSIRLPGVKSHVVTGDPCDSIAHARRLACYNACRELGELGSLDYRILPRPTHVVRIDDPEHQRLMNHQQNAHNGTRKYPRKCPDFWLNSRSVGWDHVYPTVISVRGDEASSHGPIVMLTRLPLPSLSSTKLFYIGVPIAVQFSRAAQLTLDGEKLRQAHAYTMRVCKGIMNRAMDYPLQNMPYLLLPLDRKWLEAHSSPADSIVLPSVEDDIPWNQVELAVEKAVIPLRYGSVQEVEQDVEDAVIQDRWVEFTRRYEVNTVRGDLSPLSAPTDSPREAGYPTFVAYCEARRKGFDRLKSHEQPLIEIKRLSPLLNRLNPSTRPWTESTKATAKYLIPELCVKHTIPASTFRTALLLPSITRRINDMLLVKELNAKLFDHCLREDLLHTAITAPSAGFEFDYERLELLGDAYLKYLSSVYLFVTNPQKHEGALHHARQRIISNKSLLEYADSAGLPPFIQSKPFVAKLWQPLDGAIHSDNTRPGPSTVEQQGAANPPSAADRPISPAEPETVPAKSKRSKRKRQLDEQGIQWLGDKAVADVAEAIIGAGYMTGGREVALKVTKALNIPVPRIDRWEDFGRKPLAVAPETVSKLKPGRIDAVERIIGHKFQRPQFLAQALTHTSVQGYDMTSYERLEFLGDAILDFMVIRHLYFRETQLSPGGLTLLKGAMVSNSALAALCVWSGLHRHLLFESKELASSIQTYEAQLKVRQDTEYAEADLEGRSPGQYWLDIEPPKALSDVVESIIGAIYISDNFSPVGSEAFFVKVLRPFYDKHITLKTLSHHPTKTLFELFQAEGCHEFEMVKQQMTRCEGWCLTDADMTLHSNFRLSVVVHDTILAAAASTSSFSASRRASFCALDALEGDPDFMRRTCNCRLQSQVRHAVKKALKDIWRDEGDDEVVEAVLAG</sequence>
<dbReference type="GO" id="GO:0003723">
    <property type="term" value="F:RNA binding"/>
    <property type="evidence" value="ECO:0007669"/>
    <property type="project" value="InterPro"/>
</dbReference>
<dbReference type="Pfam" id="PF03368">
    <property type="entry name" value="Dicer_dimer"/>
    <property type="match status" value="1"/>
</dbReference>
<dbReference type="EMBL" id="ML213504">
    <property type="protein sequence ID" value="TFK55753.1"/>
    <property type="molecule type" value="Genomic_DNA"/>
</dbReference>
<keyword evidence="4" id="KW-0378">Hydrolase</keyword>
<keyword evidence="6" id="KW-0067">ATP-binding</keyword>
<dbReference type="Gene3D" id="3.30.160.380">
    <property type="entry name" value="Dicer dimerisation domain"/>
    <property type="match status" value="1"/>
</dbReference>
<dbReference type="PROSITE" id="PS50821">
    <property type="entry name" value="PAZ"/>
    <property type="match status" value="1"/>
</dbReference>
<evidence type="ECO:0000256" key="6">
    <source>
        <dbReference type="ARBA" id="ARBA00022840"/>
    </source>
</evidence>
<keyword evidence="12" id="KW-1185">Reference proteome</keyword>
<dbReference type="Proteomes" id="UP000305948">
    <property type="component" value="Unassembled WGS sequence"/>
</dbReference>
<dbReference type="PANTHER" id="PTHR14950:SF37">
    <property type="entry name" value="ENDORIBONUCLEASE DICER"/>
    <property type="match status" value="1"/>
</dbReference>
<dbReference type="InterPro" id="IPR036389">
    <property type="entry name" value="RNase_III_sf"/>
</dbReference>
<evidence type="ECO:0000256" key="1">
    <source>
        <dbReference type="ARBA" id="ARBA00001946"/>
    </source>
</evidence>
<feature type="domain" description="PAZ" evidence="10">
    <location>
        <begin position="549"/>
        <end position="686"/>
    </location>
</feature>
<dbReference type="OrthoDB" id="416741at2759"/>
<reference evidence="11 12" key="1">
    <citation type="journal article" date="2019" name="Nat. Ecol. Evol.">
        <title>Megaphylogeny resolves global patterns of mushroom evolution.</title>
        <authorList>
            <person name="Varga T."/>
            <person name="Krizsan K."/>
            <person name="Foldi C."/>
            <person name="Dima B."/>
            <person name="Sanchez-Garcia M."/>
            <person name="Sanchez-Ramirez S."/>
            <person name="Szollosi G.J."/>
            <person name="Szarkandi J.G."/>
            <person name="Papp V."/>
            <person name="Albert L."/>
            <person name="Andreopoulos W."/>
            <person name="Angelini C."/>
            <person name="Antonin V."/>
            <person name="Barry K.W."/>
            <person name="Bougher N.L."/>
            <person name="Buchanan P."/>
            <person name="Buyck B."/>
            <person name="Bense V."/>
            <person name="Catcheside P."/>
            <person name="Chovatia M."/>
            <person name="Cooper J."/>
            <person name="Damon W."/>
            <person name="Desjardin D."/>
            <person name="Finy P."/>
            <person name="Geml J."/>
            <person name="Haridas S."/>
            <person name="Hughes K."/>
            <person name="Justo A."/>
            <person name="Karasinski D."/>
            <person name="Kautmanova I."/>
            <person name="Kiss B."/>
            <person name="Kocsube S."/>
            <person name="Kotiranta H."/>
            <person name="LaButti K.M."/>
            <person name="Lechner B.E."/>
            <person name="Liimatainen K."/>
            <person name="Lipzen A."/>
            <person name="Lukacs Z."/>
            <person name="Mihaltcheva S."/>
            <person name="Morgado L.N."/>
            <person name="Niskanen T."/>
            <person name="Noordeloos M.E."/>
            <person name="Ohm R.A."/>
            <person name="Ortiz-Santana B."/>
            <person name="Ovrebo C."/>
            <person name="Racz N."/>
            <person name="Riley R."/>
            <person name="Savchenko A."/>
            <person name="Shiryaev A."/>
            <person name="Soop K."/>
            <person name="Spirin V."/>
            <person name="Szebenyi C."/>
            <person name="Tomsovsky M."/>
            <person name="Tulloss R.E."/>
            <person name="Uehling J."/>
            <person name="Grigoriev I.V."/>
            <person name="Vagvolgyi C."/>
            <person name="Papp T."/>
            <person name="Martin F.M."/>
            <person name="Miettinen O."/>
            <person name="Hibbett D.S."/>
            <person name="Nagy L.G."/>
        </authorList>
    </citation>
    <scope>NUCLEOTIDE SEQUENCE [LARGE SCALE GENOMIC DNA]</scope>
    <source>
        <strain evidence="11 12">OMC1185</strain>
    </source>
</reference>
<dbReference type="InterPro" id="IPR001650">
    <property type="entry name" value="Helicase_C-like"/>
</dbReference>
<name>A0A5C3NEF0_9AGAM</name>
<dbReference type="InterPro" id="IPR005034">
    <property type="entry name" value="Dicer_dimerisation"/>
</dbReference>
<feature type="domain" description="RNase III" evidence="9">
    <location>
        <begin position="939"/>
        <end position="1095"/>
    </location>
</feature>
<keyword evidence="5" id="KW-0347">Helicase</keyword>
<dbReference type="SMART" id="SM00535">
    <property type="entry name" value="RIBOc"/>
    <property type="match status" value="2"/>
</dbReference>
<dbReference type="SUPFAM" id="SSF69065">
    <property type="entry name" value="RNase III domain-like"/>
    <property type="match status" value="2"/>
</dbReference>
<dbReference type="Gene3D" id="2.170.260.10">
    <property type="entry name" value="paz domain"/>
    <property type="match status" value="1"/>
</dbReference>
<dbReference type="Gene3D" id="3.40.50.300">
    <property type="entry name" value="P-loop containing nucleotide triphosphate hydrolases"/>
    <property type="match status" value="1"/>
</dbReference>
<feature type="compositionally biased region" description="Polar residues" evidence="8">
    <location>
        <begin position="822"/>
        <end position="834"/>
    </location>
</feature>
<dbReference type="Pfam" id="PF00636">
    <property type="entry name" value="Ribonuclease_3"/>
    <property type="match status" value="2"/>
</dbReference>
<dbReference type="GO" id="GO:0006396">
    <property type="term" value="P:RNA processing"/>
    <property type="evidence" value="ECO:0007669"/>
    <property type="project" value="InterPro"/>
</dbReference>
<keyword evidence="2" id="KW-0677">Repeat</keyword>
<dbReference type="STRING" id="5364.A0A5C3NEF0"/>
<dbReference type="GO" id="GO:0004525">
    <property type="term" value="F:ribonuclease III activity"/>
    <property type="evidence" value="ECO:0007669"/>
    <property type="project" value="InterPro"/>
</dbReference>